<dbReference type="Proteomes" id="UP000000788">
    <property type="component" value="Chromosome"/>
</dbReference>
<dbReference type="OrthoDB" id="565313at2"/>
<evidence type="ECO:0000313" key="1">
    <source>
        <dbReference type="EMBL" id="ABX09017.1"/>
    </source>
</evidence>
<dbReference type="KEGG" id="pmj:P9211_10861"/>
<dbReference type="EMBL" id="CP000878">
    <property type="protein sequence ID" value="ABX09017.1"/>
    <property type="molecule type" value="Genomic_DNA"/>
</dbReference>
<proteinExistence type="predicted"/>
<sequence>MNRPLTTNLYIILLMYTGLFLVTGKANSEETNDLVTMLCMASFKAQMQFTKEKPLDEMGDFACKCFVKQINSGLTINKARNLCKEEATKRFNFSKQN</sequence>
<reference evidence="1 2" key="1">
    <citation type="journal article" date="2007" name="PLoS Genet.">
        <title>Patterns and implications of gene gain and loss in the evolution of Prochlorococcus.</title>
        <authorList>
            <person name="Kettler G.C."/>
            <person name="Martiny A.C."/>
            <person name="Huang K."/>
            <person name="Zucker J."/>
            <person name="Coleman M.L."/>
            <person name="Rodrigue S."/>
            <person name="Chen F."/>
            <person name="Lapidus A."/>
            <person name="Ferriera S."/>
            <person name="Johnson J."/>
            <person name="Steglich C."/>
            <person name="Church G.M."/>
            <person name="Richardson P."/>
            <person name="Chisholm S.W."/>
        </authorList>
    </citation>
    <scope>NUCLEOTIDE SEQUENCE [LARGE SCALE GENOMIC DNA]</scope>
    <source>
        <strain evidence="2">MIT 9211</strain>
    </source>
</reference>
<organism evidence="1 2">
    <name type="scientific">Prochlorococcus marinus (strain MIT 9211)</name>
    <dbReference type="NCBI Taxonomy" id="93059"/>
    <lineage>
        <taxon>Bacteria</taxon>
        <taxon>Bacillati</taxon>
        <taxon>Cyanobacteriota</taxon>
        <taxon>Cyanophyceae</taxon>
        <taxon>Synechococcales</taxon>
        <taxon>Prochlorococcaceae</taxon>
        <taxon>Prochlorococcus</taxon>
    </lineage>
</organism>
<dbReference type="STRING" id="93059.P9211_10861"/>
<keyword evidence="2" id="KW-1185">Reference proteome</keyword>
<evidence type="ECO:0000313" key="2">
    <source>
        <dbReference type="Proteomes" id="UP000000788"/>
    </source>
</evidence>
<protein>
    <submittedName>
        <fullName evidence="1">Uncharacterized protein</fullName>
    </submittedName>
</protein>
<gene>
    <name evidence="1" type="ordered locus">P9211_10861</name>
</gene>
<name>A9BB05_PROM4</name>
<dbReference type="HOGENOM" id="CLU_173875_0_0_3"/>
<dbReference type="RefSeq" id="WP_012195638.1">
    <property type="nucleotide sequence ID" value="NC_009976.1"/>
</dbReference>
<dbReference type="AlphaFoldDB" id="A9BB05"/>
<accession>A9BB05</accession>